<feature type="region of interest" description="Disordered" evidence="1">
    <location>
        <begin position="241"/>
        <end position="273"/>
    </location>
</feature>
<gene>
    <name evidence="3" type="ORF">Tci_663742</name>
</gene>
<reference evidence="3" key="1">
    <citation type="journal article" date="2019" name="Sci. Rep.">
        <title>Draft genome of Tanacetum cinerariifolium, the natural source of mosquito coil.</title>
        <authorList>
            <person name="Yamashiro T."/>
            <person name="Shiraishi A."/>
            <person name="Satake H."/>
            <person name="Nakayama K."/>
        </authorList>
    </citation>
    <scope>NUCLEOTIDE SEQUENCE</scope>
</reference>
<protein>
    <submittedName>
        <fullName evidence="3">Zinc finger, CCHC-type</fullName>
    </submittedName>
</protein>
<dbReference type="AlphaFoldDB" id="A0A699KFA8"/>
<dbReference type="PANTHER" id="PTHR42648:SF30">
    <property type="entry name" value="RIBONUCLEASE H-LIKE DOMAIN, GAG-PRE-INTEGRASE DOMAIN PROTEIN-RELATED"/>
    <property type="match status" value="1"/>
</dbReference>
<dbReference type="InterPro" id="IPR057670">
    <property type="entry name" value="SH3_retrovirus"/>
</dbReference>
<evidence type="ECO:0000313" key="3">
    <source>
        <dbReference type="EMBL" id="GFA91770.1"/>
    </source>
</evidence>
<sequence>MVNSMLFYSRLSQRFWGEAMLIVCYLLNRVPNKKNMITSFEHWTKRKPNLNYLRVWGCRSVVRLPNLKLKTLGKRGIDCIFVGYAEHSKAFRFYIIKPYESVSINSIIESRDAIFDDYSFSSVYVPSIRIPNGTEDIGGLVVPKEVMTQQSKPETRKGKRNRTPKNFGPEFKLYLIEETRDDKEAFNDEMDSIMGNNTWVLADLPPVQVNLTKEFLSSRFSMKDMKEADVILVSTPMDTSEKLMPNNDQAVGSYIPPLPVHHSRKLSPRPSDE</sequence>
<evidence type="ECO:0000256" key="1">
    <source>
        <dbReference type="SAM" id="MobiDB-lite"/>
    </source>
</evidence>
<name>A0A699KFA8_TANCI</name>
<comment type="caution">
    <text evidence="3">The sequence shown here is derived from an EMBL/GenBank/DDBJ whole genome shotgun (WGS) entry which is preliminary data.</text>
</comment>
<dbReference type="EMBL" id="BKCJ010513871">
    <property type="protein sequence ID" value="GFA91770.1"/>
    <property type="molecule type" value="Genomic_DNA"/>
</dbReference>
<dbReference type="Pfam" id="PF25597">
    <property type="entry name" value="SH3_retrovirus"/>
    <property type="match status" value="1"/>
</dbReference>
<feature type="domain" description="Retroviral polymerase SH3-like" evidence="2">
    <location>
        <begin position="58"/>
        <end position="121"/>
    </location>
</feature>
<organism evidence="3">
    <name type="scientific">Tanacetum cinerariifolium</name>
    <name type="common">Dalmatian daisy</name>
    <name type="synonym">Chrysanthemum cinerariifolium</name>
    <dbReference type="NCBI Taxonomy" id="118510"/>
    <lineage>
        <taxon>Eukaryota</taxon>
        <taxon>Viridiplantae</taxon>
        <taxon>Streptophyta</taxon>
        <taxon>Embryophyta</taxon>
        <taxon>Tracheophyta</taxon>
        <taxon>Spermatophyta</taxon>
        <taxon>Magnoliopsida</taxon>
        <taxon>eudicotyledons</taxon>
        <taxon>Gunneridae</taxon>
        <taxon>Pentapetalae</taxon>
        <taxon>asterids</taxon>
        <taxon>campanulids</taxon>
        <taxon>Asterales</taxon>
        <taxon>Asteraceae</taxon>
        <taxon>Asteroideae</taxon>
        <taxon>Anthemideae</taxon>
        <taxon>Anthemidinae</taxon>
        <taxon>Tanacetum</taxon>
    </lineage>
</organism>
<dbReference type="InterPro" id="IPR039537">
    <property type="entry name" value="Retrotran_Ty1/copia-like"/>
</dbReference>
<accession>A0A699KFA8</accession>
<dbReference type="PANTHER" id="PTHR42648">
    <property type="entry name" value="TRANSPOSASE, PUTATIVE-RELATED"/>
    <property type="match status" value="1"/>
</dbReference>
<evidence type="ECO:0000259" key="2">
    <source>
        <dbReference type="Pfam" id="PF25597"/>
    </source>
</evidence>
<proteinExistence type="predicted"/>
<feature type="region of interest" description="Disordered" evidence="1">
    <location>
        <begin position="147"/>
        <end position="166"/>
    </location>
</feature>